<gene>
    <name evidence="1" type="ORF">HAX54_028340</name>
</gene>
<reference evidence="1 2" key="1">
    <citation type="journal article" date="2021" name="BMC Genomics">
        <title>Datura genome reveals duplications of psychoactive alkaloid biosynthetic genes and high mutation rate following tissue culture.</title>
        <authorList>
            <person name="Rajewski A."/>
            <person name="Carter-House D."/>
            <person name="Stajich J."/>
            <person name="Litt A."/>
        </authorList>
    </citation>
    <scope>NUCLEOTIDE SEQUENCE [LARGE SCALE GENOMIC DNA]</scope>
    <source>
        <strain evidence="1">AR-01</strain>
    </source>
</reference>
<proteinExistence type="predicted"/>
<evidence type="ECO:0000313" key="1">
    <source>
        <dbReference type="EMBL" id="MCD9641860.1"/>
    </source>
</evidence>
<evidence type="ECO:0000313" key="2">
    <source>
        <dbReference type="Proteomes" id="UP000823775"/>
    </source>
</evidence>
<feature type="non-terminal residue" evidence="1">
    <location>
        <position position="178"/>
    </location>
</feature>
<dbReference type="Proteomes" id="UP000823775">
    <property type="component" value="Unassembled WGS sequence"/>
</dbReference>
<keyword evidence="2" id="KW-1185">Reference proteome</keyword>
<comment type="caution">
    <text evidence="1">The sequence shown here is derived from an EMBL/GenBank/DDBJ whole genome shotgun (WGS) entry which is preliminary data.</text>
</comment>
<organism evidence="1 2">
    <name type="scientific">Datura stramonium</name>
    <name type="common">Jimsonweed</name>
    <name type="synonym">Common thornapple</name>
    <dbReference type="NCBI Taxonomy" id="4076"/>
    <lineage>
        <taxon>Eukaryota</taxon>
        <taxon>Viridiplantae</taxon>
        <taxon>Streptophyta</taxon>
        <taxon>Embryophyta</taxon>
        <taxon>Tracheophyta</taxon>
        <taxon>Spermatophyta</taxon>
        <taxon>Magnoliopsida</taxon>
        <taxon>eudicotyledons</taxon>
        <taxon>Gunneridae</taxon>
        <taxon>Pentapetalae</taxon>
        <taxon>asterids</taxon>
        <taxon>lamiids</taxon>
        <taxon>Solanales</taxon>
        <taxon>Solanaceae</taxon>
        <taxon>Solanoideae</taxon>
        <taxon>Datureae</taxon>
        <taxon>Datura</taxon>
    </lineage>
</organism>
<accession>A0ABS8V6P7</accession>
<sequence>MLVKIKTQIGLIAMCMRGSHPGCQGEFQYLWHSRDKNQNWKYENATEFRSWESDNTTHSRIKGMLDMVMEKVLSTDSGIRELKGDLLELTQTVKYHDISIRNLEDRMNHLASQMRLEMSVKEMKPLVKNVTPSQQNINEEDIEKTFEEILFKESLEVILFNNIVKSSEGLKEACHAIA</sequence>
<name>A0ABS8V6P7_DATST</name>
<protein>
    <submittedName>
        <fullName evidence="1">Uncharacterized protein</fullName>
    </submittedName>
</protein>
<dbReference type="EMBL" id="JACEIK010003480">
    <property type="protein sequence ID" value="MCD9641860.1"/>
    <property type="molecule type" value="Genomic_DNA"/>
</dbReference>